<dbReference type="EC" id="1.14.-.-" evidence="2"/>
<sequence>MPTRVNDGVDADEVTFVNRFTVHGAPAEFESVFARTAAFFARQPGFVRHTLLRERDKDNSYVNIAVWTDHDAFRRALAQPGFLPHATALRALSTSEHGLFTARQTLPEGGDTTGSGHR</sequence>
<evidence type="ECO:0000259" key="1">
    <source>
        <dbReference type="Pfam" id="PF03992"/>
    </source>
</evidence>
<name>A0ABW0WHA5_STRNO</name>
<evidence type="ECO:0000313" key="3">
    <source>
        <dbReference type="Proteomes" id="UP001596065"/>
    </source>
</evidence>
<dbReference type="Pfam" id="PF03992">
    <property type="entry name" value="ABM"/>
    <property type="match status" value="1"/>
</dbReference>
<accession>A0ABW0WHA5</accession>
<dbReference type="Proteomes" id="UP001596065">
    <property type="component" value="Unassembled WGS sequence"/>
</dbReference>
<dbReference type="SUPFAM" id="SSF54909">
    <property type="entry name" value="Dimeric alpha+beta barrel"/>
    <property type="match status" value="1"/>
</dbReference>
<organism evidence="2 3">
    <name type="scientific">Streptomyces nogalater</name>
    <dbReference type="NCBI Taxonomy" id="38314"/>
    <lineage>
        <taxon>Bacteria</taxon>
        <taxon>Bacillati</taxon>
        <taxon>Actinomycetota</taxon>
        <taxon>Actinomycetes</taxon>
        <taxon>Kitasatosporales</taxon>
        <taxon>Streptomycetaceae</taxon>
        <taxon>Streptomyces</taxon>
    </lineage>
</organism>
<comment type="caution">
    <text evidence="2">The sequence shown here is derived from an EMBL/GenBank/DDBJ whole genome shotgun (WGS) entry which is preliminary data.</text>
</comment>
<evidence type="ECO:0000313" key="2">
    <source>
        <dbReference type="EMBL" id="MFC5656164.1"/>
    </source>
</evidence>
<reference evidence="3" key="1">
    <citation type="journal article" date="2019" name="Int. J. Syst. Evol. Microbiol.">
        <title>The Global Catalogue of Microorganisms (GCM) 10K type strain sequencing project: providing services to taxonomists for standard genome sequencing and annotation.</title>
        <authorList>
            <consortium name="The Broad Institute Genomics Platform"/>
            <consortium name="The Broad Institute Genome Sequencing Center for Infectious Disease"/>
            <person name="Wu L."/>
            <person name="Ma J."/>
        </authorList>
    </citation>
    <scope>NUCLEOTIDE SEQUENCE [LARGE SCALE GENOMIC DNA]</scope>
    <source>
        <strain evidence="3">KCTC 5701</strain>
    </source>
</reference>
<dbReference type="Gene3D" id="3.30.70.100">
    <property type="match status" value="1"/>
</dbReference>
<keyword evidence="3" id="KW-1185">Reference proteome</keyword>
<proteinExistence type="predicted"/>
<dbReference type="GO" id="GO:0004497">
    <property type="term" value="F:monooxygenase activity"/>
    <property type="evidence" value="ECO:0007669"/>
    <property type="project" value="UniProtKB-KW"/>
</dbReference>
<dbReference type="RefSeq" id="WP_344346075.1">
    <property type="nucleotide sequence ID" value="NZ_BAAASM010000002.1"/>
</dbReference>
<keyword evidence="2" id="KW-0560">Oxidoreductase</keyword>
<feature type="domain" description="ABM" evidence="1">
    <location>
        <begin position="17"/>
        <end position="83"/>
    </location>
</feature>
<protein>
    <submittedName>
        <fullName evidence="2">Antibiotic biosynthesis monooxygenase family protein</fullName>
        <ecNumber evidence="2">1.14.-.-</ecNumber>
    </submittedName>
</protein>
<dbReference type="InterPro" id="IPR011008">
    <property type="entry name" value="Dimeric_a/b-barrel"/>
</dbReference>
<keyword evidence="2" id="KW-0503">Monooxygenase</keyword>
<gene>
    <name evidence="2" type="ORF">ACFP3J_11785</name>
</gene>
<dbReference type="InterPro" id="IPR007138">
    <property type="entry name" value="ABM_dom"/>
</dbReference>
<dbReference type="EMBL" id="JBHSOE010000015">
    <property type="protein sequence ID" value="MFC5656164.1"/>
    <property type="molecule type" value="Genomic_DNA"/>
</dbReference>